<keyword evidence="6" id="KW-0067">ATP-binding</keyword>
<dbReference type="SUPFAM" id="SSF47226">
    <property type="entry name" value="Histidine-containing phosphotransfer domain, HPT domain"/>
    <property type="match status" value="1"/>
</dbReference>
<dbReference type="Pfam" id="PF01627">
    <property type="entry name" value="Hpt"/>
    <property type="match status" value="1"/>
</dbReference>
<dbReference type="InterPro" id="IPR001789">
    <property type="entry name" value="Sig_transdc_resp-reg_receiver"/>
</dbReference>
<dbReference type="InterPro" id="IPR036641">
    <property type="entry name" value="HPT_dom_sf"/>
</dbReference>
<evidence type="ECO:0000256" key="1">
    <source>
        <dbReference type="ARBA" id="ARBA00004651"/>
    </source>
</evidence>
<dbReference type="CDD" id="cd17546">
    <property type="entry name" value="REC_hyHK_CKI1_RcsC-like"/>
    <property type="match status" value="1"/>
</dbReference>
<keyword evidence="2" id="KW-1003">Cell membrane</keyword>
<dbReference type="PROSITE" id="PS50894">
    <property type="entry name" value="HPT"/>
    <property type="match status" value="1"/>
</dbReference>
<dbReference type="PROSITE" id="PS50110">
    <property type="entry name" value="RESPONSE_REGULATORY"/>
    <property type="match status" value="1"/>
</dbReference>
<evidence type="ECO:0000256" key="3">
    <source>
        <dbReference type="ARBA" id="ARBA00022553"/>
    </source>
</evidence>
<dbReference type="AlphaFoldDB" id="A0A3E1K8J4"/>
<evidence type="ECO:0000256" key="4">
    <source>
        <dbReference type="ARBA" id="ARBA00022692"/>
    </source>
</evidence>
<dbReference type="Gene3D" id="3.40.50.2300">
    <property type="match status" value="1"/>
</dbReference>
<comment type="subcellular location">
    <subcellularLocation>
        <location evidence="1">Cell membrane</location>
        <topology evidence="1">Multi-pass membrane protein</topology>
    </subcellularLocation>
</comment>
<feature type="modified residue" description="Phosphohistidine" evidence="10">
    <location>
        <position position="215"/>
    </location>
</feature>
<accession>A0A3E1K8J4</accession>
<keyword evidence="3 11" id="KW-0597">Phosphoprotein</keyword>
<dbReference type="Proteomes" id="UP000260351">
    <property type="component" value="Unassembled WGS sequence"/>
</dbReference>
<sequence length="269" mass="29703">MRFVGRRRSGKMTAMSKGTSRYSIESLSVLVVDDHRINREFLGTGLGRVVGQVALAEDGPGAIGLCEQEDFDVILMDLHMPGMDGLATANRIRDLDRRSAHAQMVALTADARPEERLRLLEAGFDDYLNKPINIPDLVEAIEALFNPGAARSPREQPAAPTQLIDRSRALAAANGDTELAARLQDMLSRELDEKLPQLDRMIAAREYREAAELLHQWAGAGGYAGATRMTQACRMLRQRLLSGLDSSPGTSYLNFLRIAHATRQTLRHI</sequence>
<evidence type="ECO:0000256" key="6">
    <source>
        <dbReference type="ARBA" id="ARBA00022840"/>
    </source>
</evidence>
<keyword evidence="4" id="KW-0812">Transmembrane</keyword>
<dbReference type="Gene3D" id="1.20.120.160">
    <property type="entry name" value="HPT domain"/>
    <property type="match status" value="1"/>
</dbReference>
<dbReference type="GO" id="GO:0000160">
    <property type="term" value="P:phosphorelay signal transduction system"/>
    <property type="evidence" value="ECO:0007669"/>
    <property type="project" value="UniProtKB-KW"/>
</dbReference>
<dbReference type="GO" id="GO:0005524">
    <property type="term" value="F:ATP binding"/>
    <property type="evidence" value="ECO:0007669"/>
    <property type="project" value="UniProtKB-KW"/>
</dbReference>
<evidence type="ECO:0000256" key="2">
    <source>
        <dbReference type="ARBA" id="ARBA00022475"/>
    </source>
</evidence>
<dbReference type="SMART" id="SM00448">
    <property type="entry name" value="REC"/>
    <property type="match status" value="1"/>
</dbReference>
<gene>
    <name evidence="14" type="ORF">DZC52_08005</name>
</gene>
<evidence type="ECO:0000256" key="8">
    <source>
        <dbReference type="ARBA" id="ARBA00023012"/>
    </source>
</evidence>
<evidence type="ECO:0000313" key="14">
    <source>
        <dbReference type="EMBL" id="RFF30418.1"/>
    </source>
</evidence>
<dbReference type="SUPFAM" id="SSF52172">
    <property type="entry name" value="CheY-like"/>
    <property type="match status" value="1"/>
</dbReference>
<dbReference type="InterPro" id="IPR008207">
    <property type="entry name" value="Sig_transdc_His_kin_Hpt_dom"/>
</dbReference>
<evidence type="ECO:0000259" key="12">
    <source>
        <dbReference type="PROSITE" id="PS50110"/>
    </source>
</evidence>
<evidence type="ECO:0000256" key="9">
    <source>
        <dbReference type="ARBA" id="ARBA00023136"/>
    </source>
</evidence>
<reference evidence="14 15" key="1">
    <citation type="submission" date="2018-08" db="EMBL/GenBank/DDBJ databases">
        <title>Wenzhouxiangella salilacus sp. nov., a novel bacterium isolated from a saline lake in Xinjiang Province, China.</title>
        <authorList>
            <person name="Han S."/>
        </authorList>
    </citation>
    <scope>NUCLEOTIDE SEQUENCE [LARGE SCALE GENOMIC DNA]</scope>
    <source>
        <strain evidence="14 15">XDB06</strain>
    </source>
</reference>
<dbReference type="OrthoDB" id="9800897at2"/>
<keyword evidence="7" id="KW-1133">Transmembrane helix</keyword>
<dbReference type="GO" id="GO:0004672">
    <property type="term" value="F:protein kinase activity"/>
    <property type="evidence" value="ECO:0007669"/>
    <property type="project" value="UniProtKB-ARBA"/>
</dbReference>
<evidence type="ECO:0000256" key="7">
    <source>
        <dbReference type="ARBA" id="ARBA00022989"/>
    </source>
</evidence>
<evidence type="ECO:0000259" key="13">
    <source>
        <dbReference type="PROSITE" id="PS50894"/>
    </source>
</evidence>
<dbReference type="GO" id="GO:0005886">
    <property type="term" value="C:plasma membrane"/>
    <property type="evidence" value="ECO:0007669"/>
    <property type="project" value="UniProtKB-SubCell"/>
</dbReference>
<dbReference type="PANTHER" id="PTHR45339:SF1">
    <property type="entry name" value="HYBRID SIGNAL TRANSDUCTION HISTIDINE KINASE J"/>
    <property type="match status" value="1"/>
</dbReference>
<comment type="caution">
    <text evidence="14">The sequence shown here is derived from an EMBL/GenBank/DDBJ whole genome shotgun (WGS) entry which is preliminary data.</text>
</comment>
<keyword evidence="5" id="KW-0547">Nucleotide-binding</keyword>
<feature type="domain" description="HPt" evidence="13">
    <location>
        <begin position="176"/>
        <end position="269"/>
    </location>
</feature>
<evidence type="ECO:0000313" key="15">
    <source>
        <dbReference type="Proteomes" id="UP000260351"/>
    </source>
</evidence>
<feature type="modified residue" description="4-aspartylphosphate" evidence="11">
    <location>
        <position position="77"/>
    </location>
</feature>
<feature type="domain" description="Response regulatory" evidence="12">
    <location>
        <begin position="28"/>
        <end position="145"/>
    </location>
</feature>
<proteinExistence type="predicted"/>
<name>A0A3E1K8J4_9GAMM</name>
<protein>
    <submittedName>
        <fullName evidence="14">Response regulator</fullName>
    </submittedName>
</protein>
<evidence type="ECO:0000256" key="10">
    <source>
        <dbReference type="PROSITE-ProRule" id="PRU00110"/>
    </source>
</evidence>
<organism evidence="14 15">
    <name type="scientific">Wenzhouxiangella sediminis</name>
    <dbReference type="NCBI Taxonomy" id="1792836"/>
    <lineage>
        <taxon>Bacteria</taxon>
        <taxon>Pseudomonadati</taxon>
        <taxon>Pseudomonadota</taxon>
        <taxon>Gammaproteobacteria</taxon>
        <taxon>Chromatiales</taxon>
        <taxon>Wenzhouxiangellaceae</taxon>
        <taxon>Wenzhouxiangella</taxon>
    </lineage>
</organism>
<evidence type="ECO:0000256" key="5">
    <source>
        <dbReference type="ARBA" id="ARBA00022741"/>
    </source>
</evidence>
<evidence type="ECO:0000256" key="11">
    <source>
        <dbReference type="PROSITE-ProRule" id="PRU00169"/>
    </source>
</evidence>
<keyword evidence="15" id="KW-1185">Reference proteome</keyword>
<dbReference type="Pfam" id="PF00072">
    <property type="entry name" value="Response_reg"/>
    <property type="match status" value="1"/>
</dbReference>
<dbReference type="PANTHER" id="PTHR45339">
    <property type="entry name" value="HYBRID SIGNAL TRANSDUCTION HISTIDINE KINASE J"/>
    <property type="match status" value="1"/>
</dbReference>
<dbReference type="EMBL" id="QUZK01000035">
    <property type="protein sequence ID" value="RFF30418.1"/>
    <property type="molecule type" value="Genomic_DNA"/>
</dbReference>
<keyword evidence="8" id="KW-0902">Two-component regulatory system</keyword>
<keyword evidence="9" id="KW-0472">Membrane</keyword>
<dbReference type="InterPro" id="IPR011006">
    <property type="entry name" value="CheY-like_superfamily"/>
</dbReference>